<evidence type="ECO:0008006" key="4">
    <source>
        <dbReference type="Google" id="ProtNLM"/>
    </source>
</evidence>
<feature type="region of interest" description="Disordered" evidence="1">
    <location>
        <begin position="238"/>
        <end position="264"/>
    </location>
</feature>
<proteinExistence type="predicted"/>
<evidence type="ECO:0000313" key="2">
    <source>
        <dbReference type="EMBL" id="GGM81193.1"/>
    </source>
</evidence>
<gene>
    <name evidence="2" type="ORF">GCM10012275_59810</name>
</gene>
<dbReference type="EMBL" id="BMMK01000051">
    <property type="protein sequence ID" value="GGM81193.1"/>
    <property type="molecule type" value="Genomic_DNA"/>
</dbReference>
<dbReference type="InterPro" id="IPR027417">
    <property type="entry name" value="P-loop_NTPase"/>
</dbReference>
<organism evidence="2 3">
    <name type="scientific">Longimycelium tulufanense</name>
    <dbReference type="NCBI Taxonomy" id="907463"/>
    <lineage>
        <taxon>Bacteria</taxon>
        <taxon>Bacillati</taxon>
        <taxon>Actinomycetota</taxon>
        <taxon>Actinomycetes</taxon>
        <taxon>Pseudonocardiales</taxon>
        <taxon>Pseudonocardiaceae</taxon>
        <taxon>Longimycelium</taxon>
    </lineage>
</organism>
<sequence>MLVGVCSVKGSPGVTTATLAMAARWPVGDPLVIEADPAGGDLAARHRLASSPGLVSLAAAARRASNTELLNEHSQRLPGGLRVVPGPVAAEQARAALGVLTTRGARTVHAGAGPADAAVLVDVGRLDSSSPALPLVRGAEALVVMARPRADELSHVATLLGEIPTWTKTPGLVLIGEGYGRAEVERELRVPVMGTLPHDSSGAALLCGEPQGRPLEKSALGRAAARLARDLVAHIQPAAPSKGSQAAAAVTTQVPSSGNGVVPR</sequence>
<dbReference type="Proteomes" id="UP000637578">
    <property type="component" value="Unassembled WGS sequence"/>
</dbReference>
<name>A0A8J3FZ37_9PSEU</name>
<feature type="compositionally biased region" description="Polar residues" evidence="1">
    <location>
        <begin position="250"/>
        <end position="264"/>
    </location>
</feature>
<accession>A0A8J3FZ37</accession>
<reference evidence="2" key="1">
    <citation type="journal article" date="2014" name="Int. J. Syst. Evol. Microbiol.">
        <title>Complete genome sequence of Corynebacterium casei LMG S-19264T (=DSM 44701T), isolated from a smear-ripened cheese.</title>
        <authorList>
            <consortium name="US DOE Joint Genome Institute (JGI-PGF)"/>
            <person name="Walter F."/>
            <person name="Albersmeier A."/>
            <person name="Kalinowski J."/>
            <person name="Ruckert C."/>
        </authorList>
    </citation>
    <scope>NUCLEOTIDE SEQUENCE</scope>
    <source>
        <strain evidence="2">CGMCC 4.5737</strain>
    </source>
</reference>
<keyword evidence="3" id="KW-1185">Reference proteome</keyword>
<reference evidence="2" key="2">
    <citation type="submission" date="2020-09" db="EMBL/GenBank/DDBJ databases">
        <authorList>
            <person name="Sun Q."/>
            <person name="Zhou Y."/>
        </authorList>
    </citation>
    <scope>NUCLEOTIDE SEQUENCE</scope>
    <source>
        <strain evidence="2">CGMCC 4.5737</strain>
    </source>
</reference>
<evidence type="ECO:0000256" key="1">
    <source>
        <dbReference type="SAM" id="MobiDB-lite"/>
    </source>
</evidence>
<protein>
    <recommendedName>
        <fullName evidence="4">MinD-like ATPase involved in chromosome partitioning or flagellar assembly</fullName>
    </recommendedName>
</protein>
<comment type="caution">
    <text evidence="2">The sequence shown here is derived from an EMBL/GenBank/DDBJ whole genome shotgun (WGS) entry which is preliminary data.</text>
</comment>
<feature type="compositionally biased region" description="Low complexity" evidence="1">
    <location>
        <begin position="238"/>
        <end position="249"/>
    </location>
</feature>
<evidence type="ECO:0000313" key="3">
    <source>
        <dbReference type="Proteomes" id="UP000637578"/>
    </source>
</evidence>
<dbReference type="AlphaFoldDB" id="A0A8J3FZ37"/>
<dbReference type="Gene3D" id="3.40.50.300">
    <property type="entry name" value="P-loop containing nucleotide triphosphate hydrolases"/>
    <property type="match status" value="1"/>
</dbReference>
<dbReference type="SUPFAM" id="SSF52540">
    <property type="entry name" value="P-loop containing nucleoside triphosphate hydrolases"/>
    <property type="match status" value="1"/>
</dbReference>